<dbReference type="GO" id="GO:0071356">
    <property type="term" value="P:cellular response to tumor necrosis factor"/>
    <property type="evidence" value="ECO:0007669"/>
    <property type="project" value="TreeGrafter"/>
</dbReference>
<feature type="repeat" description="ANK" evidence="3">
    <location>
        <begin position="11"/>
        <end position="43"/>
    </location>
</feature>
<protein>
    <submittedName>
        <fullName evidence="4">Uncharacterized protein</fullName>
    </submittedName>
</protein>
<evidence type="ECO:0000313" key="4">
    <source>
        <dbReference type="EnsemblMetazoa" id="GPPI004215-PA"/>
    </source>
</evidence>
<dbReference type="EMBL" id="JXJN01001577">
    <property type="status" value="NOT_ANNOTATED_CDS"/>
    <property type="molecule type" value="Genomic_DNA"/>
</dbReference>
<sequence length="128" mass="14359">MGALNHLTDINRDAALHLAAYKGHSDLMRLLMYSGMELQKTDNFGSTPLHLACLSGNMACNLMGYQYAHHSMAVPGLLHAIQFCRFSCYIASSINFNELVLASWKKAQEEQCRAAHNKISMQNKKQKK</sequence>
<dbReference type="VEuPathDB" id="VectorBase:GPPI004215"/>
<dbReference type="PANTHER" id="PTHR46680">
    <property type="entry name" value="NF-KAPPA-B INHIBITOR ALPHA"/>
    <property type="match status" value="1"/>
</dbReference>
<keyword evidence="5" id="KW-1185">Reference proteome</keyword>
<dbReference type="Gene3D" id="1.25.40.20">
    <property type="entry name" value="Ankyrin repeat-containing domain"/>
    <property type="match status" value="1"/>
</dbReference>
<reference evidence="4" key="2">
    <citation type="submission" date="2020-05" db="UniProtKB">
        <authorList>
            <consortium name="EnsemblMetazoa"/>
        </authorList>
    </citation>
    <scope>IDENTIFICATION</scope>
    <source>
        <strain evidence="4">IAEA</strain>
    </source>
</reference>
<accession>A0A1B0APU1</accession>
<dbReference type="EnsemblMetazoa" id="GPPI004215-RA">
    <property type="protein sequence ID" value="GPPI004215-PA"/>
    <property type="gene ID" value="GPPI004215"/>
</dbReference>
<proteinExistence type="predicted"/>
<reference evidence="5" key="1">
    <citation type="submission" date="2015-01" db="EMBL/GenBank/DDBJ databases">
        <authorList>
            <person name="Aksoy S."/>
            <person name="Warren W."/>
            <person name="Wilson R.K."/>
        </authorList>
    </citation>
    <scope>NUCLEOTIDE SEQUENCE [LARGE SCALE GENOMIC DNA]</scope>
    <source>
        <strain evidence="5">IAEA</strain>
    </source>
</reference>
<evidence type="ECO:0000256" key="3">
    <source>
        <dbReference type="PROSITE-ProRule" id="PRU00023"/>
    </source>
</evidence>
<dbReference type="PROSITE" id="PS50088">
    <property type="entry name" value="ANK_REPEAT"/>
    <property type="match status" value="1"/>
</dbReference>
<dbReference type="InterPro" id="IPR002110">
    <property type="entry name" value="Ankyrin_rpt"/>
</dbReference>
<dbReference type="GO" id="GO:0005829">
    <property type="term" value="C:cytosol"/>
    <property type="evidence" value="ECO:0007669"/>
    <property type="project" value="TreeGrafter"/>
</dbReference>
<dbReference type="Pfam" id="PF12796">
    <property type="entry name" value="Ank_2"/>
    <property type="match status" value="1"/>
</dbReference>
<evidence type="ECO:0000256" key="1">
    <source>
        <dbReference type="ARBA" id="ARBA00022737"/>
    </source>
</evidence>
<dbReference type="PANTHER" id="PTHR46680:SF3">
    <property type="entry name" value="NF-KAPPA-B INHIBITOR CACTUS"/>
    <property type="match status" value="1"/>
</dbReference>
<organism evidence="4 5">
    <name type="scientific">Glossina palpalis gambiensis</name>
    <dbReference type="NCBI Taxonomy" id="67801"/>
    <lineage>
        <taxon>Eukaryota</taxon>
        <taxon>Metazoa</taxon>
        <taxon>Ecdysozoa</taxon>
        <taxon>Arthropoda</taxon>
        <taxon>Hexapoda</taxon>
        <taxon>Insecta</taxon>
        <taxon>Pterygota</taxon>
        <taxon>Neoptera</taxon>
        <taxon>Endopterygota</taxon>
        <taxon>Diptera</taxon>
        <taxon>Brachycera</taxon>
        <taxon>Muscomorpha</taxon>
        <taxon>Hippoboscoidea</taxon>
        <taxon>Glossinidae</taxon>
        <taxon>Glossina</taxon>
    </lineage>
</organism>
<keyword evidence="1" id="KW-0677">Repeat</keyword>
<dbReference type="InterPro" id="IPR051070">
    <property type="entry name" value="NF-kappa-B_inhibitor"/>
</dbReference>
<dbReference type="SUPFAM" id="SSF48403">
    <property type="entry name" value="Ankyrin repeat"/>
    <property type="match status" value="1"/>
</dbReference>
<name>A0A1B0APU1_9MUSC</name>
<evidence type="ECO:0000313" key="5">
    <source>
        <dbReference type="Proteomes" id="UP000092460"/>
    </source>
</evidence>
<dbReference type="AlphaFoldDB" id="A0A1B0APU1"/>
<dbReference type="PROSITE" id="PS50297">
    <property type="entry name" value="ANK_REP_REGION"/>
    <property type="match status" value="1"/>
</dbReference>
<dbReference type="Proteomes" id="UP000092460">
    <property type="component" value="Unassembled WGS sequence"/>
</dbReference>
<dbReference type="STRING" id="67801.A0A1B0APU1"/>
<dbReference type="GO" id="GO:0051059">
    <property type="term" value="F:NF-kappaB binding"/>
    <property type="evidence" value="ECO:0007669"/>
    <property type="project" value="TreeGrafter"/>
</dbReference>
<keyword evidence="2 3" id="KW-0040">ANK repeat</keyword>
<evidence type="ECO:0000256" key="2">
    <source>
        <dbReference type="ARBA" id="ARBA00023043"/>
    </source>
</evidence>
<dbReference type="InterPro" id="IPR036770">
    <property type="entry name" value="Ankyrin_rpt-contain_sf"/>
</dbReference>